<evidence type="ECO:0000313" key="1">
    <source>
        <dbReference type="EMBL" id="KAJ1102307.1"/>
    </source>
</evidence>
<dbReference type="EMBL" id="JANPWB010000014">
    <property type="protein sequence ID" value="KAJ1102307.1"/>
    <property type="molecule type" value="Genomic_DNA"/>
</dbReference>
<organism evidence="1 2">
    <name type="scientific">Pleurodeles waltl</name>
    <name type="common">Iberian ribbed newt</name>
    <dbReference type="NCBI Taxonomy" id="8319"/>
    <lineage>
        <taxon>Eukaryota</taxon>
        <taxon>Metazoa</taxon>
        <taxon>Chordata</taxon>
        <taxon>Craniata</taxon>
        <taxon>Vertebrata</taxon>
        <taxon>Euteleostomi</taxon>
        <taxon>Amphibia</taxon>
        <taxon>Batrachia</taxon>
        <taxon>Caudata</taxon>
        <taxon>Salamandroidea</taxon>
        <taxon>Salamandridae</taxon>
        <taxon>Pleurodelinae</taxon>
        <taxon>Pleurodeles</taxon>
    </lineage>
</organism>
<accession>A0AAV7MFU1</accession>
<protein>
    <submittedName>
        <fullName evidence="1">Uncharacterized protein</fullName>
    </submittedName>
</protein>
<dbReference type="Proteomes" id="UP001066276">
    <property type="component" value="Chromosome 10"/>
</dbReference>
<proteinExistence type="predicted"/>
<comment type="caution">
    <text evidence="1">The sequence shown here is derived from an EMBL/GenBank/DDBJ whole genome shotgun (WGS) entry which is preliminary data.</text>
</comment>
<sequence>MTRVGLRVPGDETMPDAPVQKLQGLVWRVHKLPEASVFVEDFWCRYRRLLEGRVLLTQPKNIGLLNPLVIASPAGWASRLEA</sequence>
<reference evidence="1" key="1">
    <citation type="journal article" date="2022" name="bioRxiv">
        <title>Sequencing and chromosome-scale assembly of the giantPleurodeles waltlgenome.</title>
        <authorList>
            <person name="Brown T."/>
            <person name="Elewa A."/>
            <person name="Iarovenko S."/>
            <person name="Subramanian E."/>
            <person name="Araus A.J."/>
            <person name="Petzold A."/>
            <person name="Susuki M."/>
            <person name="Suzuki K.-i.T."/>
            <person name="Hayashi T."/>
            <person name="Toyoda A."/>
            <person name="Oliveira C."/>
            <person name="Osipova E."/>
            <person name="Leigh N.D."/>
            <person name="Simon A."/>
            <person name="Yun M.H."/>
        </authorList>
    </citation>
    <scope>NUCLEOTIDE SEQUENCE</scope>
    <source>
        <strain evidence="1">20211129_DDA</strain>
        <tissue evidence="1">Liver</tissue>
    </source>
</reference>
<gene>
    <name evidence="1" type="ORF">NDU88_007359</name>
</gene>
<dbReference type="AlphaFoldDB" id="A0AAV7MFU1"/>
<name>A0AAV7MFU1_PLEWA</name>
<keyword evidence="2" id="KW-1185">Reference proteome</keyword>
<evidence type="ECO:0000313" key="2">
    <source>
        <dbReference type="Proteomes" id="UP001066276"/>
    </source>
</evidence>